<dbReference type="Gene3D" id="3.30.160.100">
    <property type="entry name" value="Ribosome hibernation promotion factor-like"/>
    <property type="match status" value="1"/>
</dbReference>
<comment type="caution">
    <text evidence="1">The sequence shown here is derived from an EMBL/GenBank/DDBJ whole genome shotgun (WGS) entry which is preliminary data.</text>
</comment>
<evidence type="ECO:0000313" key="1">
    <source>
        <dbReference type="EMBL" id="EKV32066.1"/>
    </source>
</evidence>
<dbReference type="InterPro" id="IPR036567">
    <property type="entry name" value="RHF-like"/>
</dbReference>
<organism evidence="1 2">
    <name type="scientific">Caenispirillum salinarum AK4</name>
    <dbReference type="NCBI Taxonomy" id="1238182"/>
    <lineage>
        <taxon>Bacteria</taxon>
        <taxon>Pseudomonadati</taxon>
        <taxon>Pseudomonadota</taxon>
        <taxon>Alphaproteobacteria</taxon>
        <taxon>Rhodospirillales</taxon>
        <taxon>Novispirillaceae</taxon>
        <taxon>Caenispirillum</taxon>
    </lineage>
</organism>
<dbReference type="Proteomes" id="UP000009881">
    <property type="component" value="Unassembled WGS sequence"/>
</dbReference>
<dbReference type="EMBL" id="ANHY01000004">
    <property type="protein sequence ID" value="EKV32066.1"/>
    <property type="molecule type" value="Genomic_DNA"/>
</dbReference>
<proteinExistence type="predicted"/>
<accession>K9HUY0</accession>
<gene>
    <name evidence="1" type="ORF">C882_3130</name>
</gene>
<protein>
    <submittedName>
        <fullName evidence="1">Uncharacterized protein</fullName>
    </submittedName>
</protein>
<name>K9HUY0_9PROT</name>
<sequence>MFPIDVRFIDLQSSPALLSDIEDRSEKLGHACSALTHGRLTVSRELGRGRRTPAIKVALTVNIRGRGLRTIHAEAKTGRQEPGLAVAGAVRQAFETAMRLLVSDRKSRPNQIQPVPV</sequence>
<dbReference type="STRING" id="1238182.C882_3130"/>
<keyword evidence="2" id="KW-1185">Reference proteome</keyword>
<reference evidence="1 2" key="1">
    <citation type="journal article" date="2013" name="Genome Announc.">
        <title>Draft Genome Sequence of an Alphaproteobacterium, Caenispirillum salinarum AK4(T), Isolated from a Solar Saltern.</title>
        <authorList>
            <person name="Khatri I."/>
            <person name="Singh A."/>
            <person name="Korpole S."/>
            <person name="Pinnaka A.K."/>
            <person name="Subramanian S."/>
        </authorList>
    </citation>
    <scope>NUCLEOTIDE SEQUENCE [LARGE SCALE GENOMIC DNA]</scope>
    <source>
        <strain evidence="1 2">AK4</strain>
    </source>
</reference>
<evidence type="ECO:0000313" key="2">
    <source>
        <dbReference type="Proteomes" id="UP000009881"/>
    </source>
</evidence>
<dbReference type="AlphaFoldDB" id="K9HUY0"/>